<keyword evidence="5" id="KW-0408">Iron</keyword>
<feature type="domain" description="N-acetyltransferase" evidence="8">
    <location>
        <begin position="179"/>
        <end position="300"/>
    </location>
</feature>
<dbReference type="PANTHER" id="PTHR30352:SF2">
    <property type="entry name" value="ANAEROBIC RIBONUCLEOSIDE-TRIPHOSPHATE REDUCTASE-ACTIVATING PROTEIN"/>
    <property type="match status" value="1"/>
</dbReference>
<dbReference type="Gene3D" id="3.20.20.70">
    <property type="entry name" value="Aldolase class I"/>
    <property type="match status" value="1"/>
</dbReference>
<dbReference type="GO" id="GO:0046872">
    <property type="term" value="F:metal ion binding"/>
    <property type="evidence" value="ECO:0007669"/>
    <property type="project" value="UniProtKB-KW"/>
</dbReference>
<evidence type="ECO:0000256" key="6">
    <source>
        <dbReference type="ARBA" id="ARBA00023014"/>
    </source>
</evidence>
<evidence type="ECO:0000256" key="7">
    <source>
        <dbReference type="SAM" id="MobiDB-lite"/>
    </source>
</evidence>
<dbReference type="GO" id="GO:0004748">
    <property type="term" value="F:ribonucleoside-diphosphate reductase activity, thioredoxin disulfide as acceptor"/>
    <property type="evidence" value="ECO:0007669"/>
    <property type="project" value="TreeGrafter"/>
</dbReference>
<dbReference type="InterPro" id="IPR013785">
    <property type="entry name" value="Aldolase_TIM"/>
</dbReference>
<sequence length="332" mass="36815">MNYATIKYYDIANGPGVRVSLYVSGCRNHCKGCFNHETWDFAYGNPFTPEVEEQIFKGMEPSFIKGFSLLGGDPFEPENQLALVGFMERLRKKFPDKSVWAWTGYGFESDLLAGKKGDPEVTMRLLNCIDVLVDGRFVEELKNPDLLFRGSANQRMILVKQSLESDELTELVFETGNFYIRKFVKSDLAALTKIMAEAKPMSGIYAPFSAAQTEEFLRDVCIGEGAAFAVQSKADGGLKGCVLLKPVGEKMFRTGWFFLSGMDEEEVYEAVSAVHTHAFTECAAVKISAVCTGDDEAAMAKKLDMKFEGVEHGDNAEGTPEGHIYSVKRGNK</sequence>
<comment type="cofactor">
    <cofactor evidence="1">
        <name>[4Fe-4S] cluster</name>
        <dbReference type="ChEBI" id="CHEBI:49883"/>
    </cofactor>
</comment>
<dbReference type="NCBIfam" id="TIGR02491">
    <property type="entry name" value="NrdG"/>
    <property type="match status" value="1"/>
</dbReference>
<gene>
    <name evidence="9" type="primary">nrdG</name>
    <name evidence="9" type="ORF">IAB69_04110</name>
</gene>
<evidence type="ECO:0000313" key="10">
    <source>
        <dbReference type="Proteomes" id="UP000824110"/>
    </source>
</evidence>
<keyword evidence="3" id="KW-0949">S-adenosyl-L-methionine</keyword>
<dbReference type="AlphaFoldDB" id="A0A9D1MKJ9"/>
<reference evidence="9" key="1">
    <citation type="submission" date="2020-10" db="EMBL/GenBank/DDBJ databases">
        <authorList>
            <person name="Gilroy R."/>
        </authorList>
    </citation>
    <scope>NUCLEOTIDE SEQUENCE</scope>
    <source>
        <strain evidence="9">CHK195-12923</strain>
    </source>
</reference>
<evidence type="ECO:0000256" key="1">
    <source>
        <dbReference type="ARBA" id="ARBA00001966"/>
    </source>
</evidence>
<feature type="region of interest" description="Disordered" evidence="7">
    <location>
        <begin position="311"/>
        <end position="332"/>
    </location>
</feature>
<dbReference type="InterPro" id="IPR000182">
    <property type="entry name" value="GNAT_dom"/>
</dbReference>
<keyword evidence="2" id="KW-0004">4Fe-4S</keyword>
<dbReference type="GO" id="GO:0043365">
    <property type="term" value="F:[formate-C-acetyltransferase]-activating enzyme activity"/>
    <property type="evidence" value="ECO:0007669"/>
    <property type="project" value="InterPro"/>
</dbReference>
<reference evidence="9" key="2">
    <citation type="journal article" date="2021" name="PeerJ">
        <title>Extensive microbial diversity within the chicken gut microbiome revealed by metagenomics and culture.</title>
        <authorList>
            <person name="Gilroy R."/>
            <person name="Ravi A."/>
            <person name="Getino M."/>
            <person name="Pursley I."/>
            <person name="Horton D.L."/>
            <person name="Alikhan N.F."/>
            <person name="Baker D."/>
            <person name="Gharbi K."/>
            <person name="Hall N."/>
            <person name="Watson M."/>
            <person name="Adriaenssens E.M."/>
            <person name="Foster-Nyarko E."/>
            <person name="Jarju S."/>
            <person name="Secka A."/>
            <person name="Antonio M."/>
            <person name="Oren A."/>
            <person name="Chaudhuri R.R."/>
            <person name="La Ragione R."/>
            <person name="Hildebrand F."/>
            <person name="Pallen M.J."/>
        </authorList>
    </citation>
    <scope>NUCLEOTIDE SEQUENCE</scope>
    <source>
        <strain evidence="9">CHK195-12923</strain>
    </source>
</reference>
<name>A0A9D1MKJ9_9FIRM</name>
<dbReference type="SFLD" id="SFLDF00299">
    <property type="entry name" value="anaerobic_ribonucleoside-triph"/>
    <property type="match status" value="1"/>
</dbReference>
<keyword evidence="6" id="KW-0411">Iron-sulfur</keyword>
<dbReference type="SUPFAM" id="SSF55729">
    <property type="entry name" value="Acyl-CoA N-acyltransferases (Nat)"/>
    <property type="match status" value="1"/>
</dbReference>
<dbReference type="SFLD" id="SFLDS00029">
    <property type="entry name" value="Radical_SAM"/>
    <property type="match status" value="1"/>
</dbReference>
<evidence type="ECO:0000256" key="3">
    <source>
        <dbReference type="ARBA" id="ARBA00022691"/>
    </source>
</evidence>
<dbReference type="InterPro" id="IPR058240">
    <property type="entry name" value="rSAM_sf"/>
</dbReference>
<dbReference type="GO" id="GO:0051539">
    <property type="term" value="F:4 iron, 4 sulfur cluster binding"/>
    <property type="evidence" value="ECO:0007669"/>
    <property type="project" value="UniProtKB-KW"/>
</dbReference>
<dbReference type="EMBL" id="DVNE01000040">
    <property type="protein sequence ID" value="HIU61812.1"/>
    <property type="molecule type" value="Genomic_DNA"/>
</dbReference>
<dbReference type="GO" id="GO:0016747">
    <property type="term" value="F:acyltransferase activity, transferring groups other than amino-acyl groups"/>
    <property type="evidence" value="ECO:0007669"/>
    <property type="project" value="InterPro"/>
</dbReference>
<evidence type="ECO:0000256" key="5">
    <source>
        <dbReference type="ARBA" id="ARBA00023004"/>
    </source>
</evidence>
<organism evidence="9 10">
    <name type="scientific">Candidatus Coproplasma excrementigallinarum</name>
    <dbReference type="NCBI Taxonomy" id="2840747"/>
    <lineage>
        <taxon>Bacteria</taxon>
        <taxon>Bacillati</taxon>
        <taxon>Bacillota</taxon>
        <taxon>Clostridia</taxon>
        <taxon>Eubacteriales</taxon>
        <taxon>Candidatus Coproplasma</taxon>
    </lineage>
</organism>
<dbReference type="Proteomes" id="UP000824110">
    <property type="component" value="Unassembled WGS sequence"/>
</dbReference>
<dbReference type="InterPro" id="IPR016181">
    <property type="entry name" value="Acyl_CoA_acyltransferase"/>
</dbReference>
<dbReference type="SUPFAM" id="SSF102114">
    <property type="entry name" value="Radical SAM enzymes"/>
    <property type="match status" value="1"/>
</dbReference>
<dbReference type="SFLD" id="SFLDG01066">
    <property type="entry name" value="organic_radical-activating_enz"/>
    <property type="match status" value="1"/>
</dbReference>
<dbReference type="CDD" id="cd01335">
    <property type="entry name" value="Radical_SAM"/>
    <property type="match status" value="1"/>
</dbReference>
<evidence type="ECO:0000259" key="8">
    <source>
        <dbReference type="Pfam" id="PF13302"/>
    </source>
</evidence>
<evidence type="ECO:0000313" key="9">
    <source>
        <dbReference type="EMBL" id="HIU61812.1"/>
    </source>
</evidence>
<dbReference type="InterPro" id="IPR012837">
    <property type="entry name" value="NrdG"/>
</dbReference>
<proteinExistence type="predicted"/>
<comment type="caution">
    <text evidence="9">The sequence shown here is derived from an EMBL/GenBank/DDBJ whole genome shotgun (WGS) entry which is preliminary data.</text>
</comment>
<keyword evidence="4" id="KW-0479">Metal-binding</keyword>
<evidence type="ECO:0000256" key="4">
    <source>
        <dbReference type="ARBA" id="ARBA00022723"/>
    </source>
</evidence>
<protein>
    <submittedName>
        <fullName evidence="9">Anaerobic ribonucleoside-triphosphate reductase activating protein</fullName>
    </submittedName>
</protein>
<dbReference type="PANTHER" id="PTHR30352">
    <property type="entry name" value="PYRUVATE FORMATE-LYASE-ACTIVATING ENZYME"/>
    <property type="match status" value="1"/>
</dbReference>
<dbReference type="InterPro" id="IPR034457">
    <property type="entry name" value="Organic_radical-activating"/>
</dbReference>
<dbReference type="SFLD" id="SFLDG01063">
    <property type="entry name" value="activating_enzymes__group_1"/>
    <property type="match status" value="1"/>
</dbReference>
<accession>A0A9D1MKJ9</accession>
<dbReference type="Pfam" id="PF13353">
    <property type="entry name" value="Fer4_12"/>
    <property type="match status" value="1"/>
</dbReference>
<evidence type="ECO:0000256" key="2">
    <source>
        <dbReference type="ARBA" id="ARBA00022485"/>
    </source>
</evidence>
<dbReference type="InterPro" id="IPR007197">
    <property type="entry name" value="rSAM"/>
</dbReference>
<dbReference type="Pfam" id="PF13302">
    <property type="entry name" value="Acetyltransf_3"/>
    <property type="match status" value="1"/>
</dbReference>